<dbReference type="PANTHER" id="PTHR45649:SF26">
    <property type="entry name" value="OS04G0435100 PROTEIN"/>
    <property type="match status" value="1"/>
</dbReference>
<feature type="transmembrane region" description="Helical" evidence="6">
    <location>
        <begin position="30"/>
        <end position="52"/>
    </location>
</feature>
<evidence type="ECO:0000256" key="6">
    <source>
        <dbReference type="SAM" id="Phobius"/>
    </source>
</evidence>
<evidence type="ECO:0000313" key="8">
    <source>
        <dbReference type="Proteomes" id="UP000460221"/>
    </source>
</evidence>
<name>A0A7K1FQ92_9ACTN</name>
<reference evidence="7 8" key="1">
    <citation type="submission" date="2019-11" db="EMBL/GenBank/DDBJ databases">
        <authorList>
            <person name="Jiang L.-Q."/>
        </authorList>
    </citation>
    <scope>NUCLEOTIDE SEQUENCE [LARGE SCALE GENOMIC DNA]</scope>
    <source>
        <strain evidence="7 8">YIM 132087</strain>
    </source>
</reference>
<evidence type="ECO:0000313" key="7">
    <source>
        <dbReference type="EMBL" id="MTD16240.1"/>
    </source>
</evidence>
<feature type="transmembrane region" description="Helical" evidence="6">
    <location>
        <begin position="182"/>
        <end position="199"/>
    </location>
</feature>
<evidence type="ECO:0000256" key="2">
    <source>
        <dbReference type="ARBA" id="ARBA00022448"/>
    </source>
</evidence>
<dbReference type="PIRSF" id="PIRSF006060">
    <property type="entry name" value="AA_transporter"/>
    <property type="match status" value="1"/>
</dbReference>
<feature type="transmembrane region" description="Helical" evidence="6">
    <location>
        <begin position="311"/>
        <end position="336"/>
    </location>
</feature>
<dbReference type="PANTHER" id="PTHR45649">
    <property type="entry name" value="AMINO-ACID PERMEASE BAT1"/>
    <property type="match status" value="1"/>
</dbReference>
<keyword evidence="5 6" id="KW-0472">Membrane</keyword>
<dbReference type="RefSeq" id="WP_322098196.1">
    <property type="nucleotide sequence ID" value="NZ_WLYK01000008.1"/>
</dbReference>
<feature type="transmembrane region" description="Helical" evidence="6">
    <location>
        <begin position="366"/>
        <end position="387"/>
    </location>
</feature>
<keyword evidence="8" id="KW-1185">Reference proteome</keyword>
<dbReference type="Proteomes" id="UP000460221">
    <property type="component" value="Unassembled WGS sequence"/>
</dbReference>
<dbReference type="EMBL" id="WLYK01000008">
    <property type="protein sequence ID" value="MTD16240.1"/>
    <property type="molecule type" value="Genomic_DNA"/>
</dbReference>
<keyword evidence="3 6" id="KW-0812">Transmembrane</keyword>
<evidence type="ECO:0000256" key="5">
    <source>
        <dbReference type="ARBA" id="ARBA00023136"/>
    </source>
</evidence>
<dbReference type="Pfam" id="PF13520">
    <property type="entry name" value="AA_permease_2"/>
    <property type="match status" value="1"/>
</dbReference>
<dbReference type="Gene3D" id="1.20.1740.10">
    <property type="entry name" value="Amino acid/polyamine transporter I"/>
    <property type="match status" value="1"/>
</dbReference>
<dbReference type="GO" id="GO:0022857">
    <property type="term" value="F:transmembrane transporter activity"/>
    <property type="evidence" value="ECO:0007669"/>
    <property type="project" value="InterPro"/>
</dbReference>
<organism evidence="7 8">
    <name type="scientific">Nakamurella alba</name>
    <dbReference type="NCBI Taxonomy" id="2665158"/>
    <lineage>
        <taxon>Bacteria</taxon>
        <taxon>Bacillati</taxon>
        <taxon>Actinomycetota</taxon>
        <taxon>Actinomycetes</taxon>
        <taxon>Nakamurellales</taxon>
        <taxon>Nakamurellaceae</taxon>
        <taxon>Nakamurella</taxon>
    </lineage>
</organism>
<evidence type="ECO:0000256" key="4">
    <source>
        <dbReference type="ARBA" id="ARBA00022989"/>
    </source>
</evidence>
<feature type="transmembrane region" description="Helical" evidence="6">
    <location>
        <begin position="442"/>
        <end position="460"/>
    </location>
</feature>
<feature type="transmembrane region" description="Helical" evidence="6">
    <location>
        <begin position="399"/>
        <end position="421"/>
    </location>
</feature>
<evidence type="ECO:0000256" key="1">
    <source>
        <dbReference type="ARBA" id="ARBA00004141"/>
    </source>
</evidence>
<feature type="transmembrane region" description="Helical" evidence="6">
    <location>
        <begin position="152"/>
        <end position="170"/>
    </location>
</feature>
<comment type="subcellular location">
    <subcellularLocation>
        <location evidence="1">Membrane</location>
        <topology evidence="1">Multi-pass membrane protein</topology>
    </subcellularLocation>
</comment>
<dbReference type="AlphaFoldDB" id="A0A7K1FQ92"/>
<feature type="transmembrane region" description="Helical" evidence="6">
    <location>
        <begin position="229"/>
        <end position="248"/>
    </location>
</feature>
<sequence length="535" mass="56864">MATAPELSDDEAHLASLGYKQELHRSWSGFSNFAISFSIISILAGCFTSFGLGWNNGGPAAIAWGWPIISIFILLIGFSMSELVSAYPTSGGIYWWAAKLGGPKAGYYTGWLNLIGLIAIVASVAYGCATFLDLTLSTFSESWAEGYSLYRVFLIFLAILAIAAVVNIFSSQLLAILNNVSVWWHVAGALIVVLVLVVVPDHHASAGDVFGTLVNNTGLFGGETSGFGFLLYVLPMAAILTQYTITGYDASAHLSEETRSAANAAAKGIWRSIFYSAIGGWILLLSFLFAVQDIDGVSAGGGGVAVIFGQALTSGWAGVVLLISTAGQFFCTVACLTSCSRMLFAFSRDGAVPGAKQWASLSRSRVPAKGVLLCAVVAAIITLPALVEVDINGAPVPVAFFAVVSIGVVGLYVCFAIPIFLRWRMGDRFPVGKWNLGRKYKWINAIALVQIVLTSIVALFPTSAGGMPWDSSFEWKFVNYTPLLVGGALILLWIFWHVSVKKWFTGPKTTVDLPAGVSSSDEIGLEKRGGSAHGG</sequence>
<protein>
    <submittedName>
        <fullName evidence="7">Amino acid permease</fullName>
    </submittedName>
</protein>
<evidence type="ECO:0000256" key="3">
    <source>
        <dbReference type="ARBA" id="ARBA00022692"/>
    </source>
</evidence>
<dbReference type="GO" id="GO:0016020">
    <property type="term" value="C:membrane"/>
    <property type="evidence" value="ECO:0007669"/>
    <property type="project" value="UniProtKB-SubCell"/>
</dbReference>
<keyword evidence="2" id="KW-0813">Transport</keyword>
<keyword evidence="4 6" id="KW-1133">Transmembrane helix</keyword>
<feature type="transmembrane region" description="Helical" evidence="6">
    <location>
        <begin position="269"/>
        <end position="291"/>
    </location>
</feature>
<accession>A0A7K1FQ92</accession>
<comment type="caution">
    <text evidence="7">The sequence shown here is derived from an EMBL/GenBank/DDBJ whole genome shotgun (WGS) entry which is preliminary data.</text>
</comment>
<feature type="transmembrane region" description="Helical" evidence="6">
    <location>
        <begin position="108"/>
        <end position="132"/>
    </location>
</feature>
<dbReference type="InterPro" id="IPR002293">
    <property type="entry name" value="AA/rel_permease1"/>
</dbReference>
<proteinExistence type="predicted"/>
<gene>
    <name evidence="7" type="ORF">GIS00_20075</name>
</gene>
<feature type="transmembrane region" description="Helical" evidence="6">
    <location>
        <begin position="64"/>
        <end position="87"/>
    </location>
</feature>
<feature type="transmembrane region" description="Helical" evidence="6">
    <location>
        <begin position="480"/>
        <end position="498"/>
    </location>
</feature>